<dbReference type="PANTHER" id="PTHR33606:SF3">
    <property type="entry name" value="PROTEIN YCII"/>
    <property type="match status" value="1"/>
</dbReference>
<sequence length="96" mass="10955">MYFIIHAIDVDDALPRRLANYGAHKAYLEQTNREGKVHIVMSGPLVQDDGETMRGSFFLLEAENRQRVQAFHEADPFKHAGIWAQVSISAFLRRQG</sequence>
<dbReference type="InterPro" id="IPR005545">
    <property type="entry name" value="YCII"/>
</dbReference>
<name>A0A370NIA5_9BURK</name>
<evidence type="ECO:0000256" key="1">
    <source>
        <dbReference type="ARBA" id="ARBA00007689"/>
    </source>
</evidence>
<evidence type="ECO:0000313" key="4">
    <source>
        <dbReference type="Proteomes" id="UP000255165"/>
    </source>
</evidence>
<dbReference type="EMBL" id="QKWJ01000102">
    <property type="protein sequence ID" value="RDK05337.1"/>
    <property type="molecule type" value="Genomic_DNA"/>
</dbReference>
<dbReference type="Gene3D" id="3.30.70.1060">
    <property type="entry name" value="Dimeric alpha+beta barrel"/>
    <property type="match status" value="1"/>
</dbReference>
<dbReference type="RefSeq" id="WP_115216186.1">
    <property type="nucleotide sequence ID" value="NZ_QKWJ01000102.1"/>
</dbReference>
<evidence type="ECO:0000259" key="2">
    <source>
        <dbReference type="Pfam" id="PF03795"/>
    </source>
</evidence>
<comment type="similarity">
    <text evidence="1">Belongs to the YciI family.</text>
</comment>
<evidence type="ECO:0000313" key="3">
    <source>
        <dbReference type="EMBL" id="RDK05337.1"/>
    </source>
</evidence>
<comment type="caution">
    <text evidence="3">The sequence shown here is derived from an EMBL/GenBank/DDBJ whole genome shotgun (WGS) entry which is preliminary data.</text>
</comment>
<dbReference type="AlphaFoldDB" id="A0A370NIA5"/>
<dbReference type="InterPro" id="IPR011008">
    <property type="entry name" value="Dimeric_a/b-barrel"/>
</dbReference>
<proteinExistence type="inferred from homology"/>
<organism evidence="3 4">
    <name type="scientific">Cupriavidus lacunae</name>
    <dbReference type="NCBI Taxonomy" id="2666307"/>
    <lineage>
        <taxon>Bacteria</taxon>
        <taxon>Pseudomonadati</taxon>
        <taxon>Pseudomonadota</taxon>
        <taxon>Betaproteobacteria</taxon>
        <taxon>Burkholderiales</taxon>
        <taxon>Burkholderiaceae</taxon>
        <taxon>Cupriavidus</taxon>
    </lineage>
</organism>
<keyword evidence="4" id="KW-1185">Reference proteome</keyword>
<feature type="domain" description="YCII-related" evidence="2">
    <location>
        <begin position="1"/>
        <end position="91"/>
    </location>
</feature>
<dbReference type="Pfam" id="PF03795">
    <property type="entry name" value="YCII"/>
    <property type="match status" value="1"/>
</dbReference>
<dbReference type="Proteomes" id="UP000255165">
    <property type="component" value="Unassembled WGS sequence"/>
</dbReference>
<gene>
    <name evidence="3" type="ORF">DN412_37605</name>
</gene>
<accession>A0A370NIA5</accession>
<dbReference type="PANTHER" id="PTHR33606">
    <property type="entry name" value="PROTEIN YCII"/>
    <property type="match status" value="1"/>
</dbReference>
<dbReference type="InterPro" id="IPR051807">
    <property type="entry name" value="Sec-metab_biosynth-assoc"/>
</dbReference>
<dbReference type="SUPFAM" id="SSF54909">
    <property type="entry name" value="Dimeric alpha+beta barrel"/>
    <property type="match status" value="1"/>
</dbReference>
<protein>
    <submittedName>
        <fullName evidence="3">YciI family protein</fullName>
    </submittedName>
</protein>
<reference evidence="4" key="1">
    <citation type="submission" date="2018-06" db="EMBL/GenBank/DDBJ databases">
        <authorList>
            <person name="Feng T."/>
            <person name="Jeon C.O."/>
        </authorList>
    </citation>
    <scope>NUCLEOTIDE SEQUENCE [LARGE SCALE GENOMIC DNA]</scope>
    <source>
        <strain evidence="4">S23</strain>
    </source>
</reference>